<evidence type="ECO:0000256" key="1">
    <source>
        <dbReference type="SAM" id="MobiDB-lite"/>
    </source>
</evidence>
<dbReference type="HOGENOM" id="CLU_025206_1_0_1"/>
<protein>
    <submittedName>
        <fullName evidence="2">Uncharacterized protein</fullName>
    </submittedName>
</protein>
<evidence type="ECO:0000313" key="2">
    <source>
        <dbReference type="EMBL" id="KEY66432.1"/>
    </source>
</evidence>
<accession>A0A084AMA3</accession>
<name>A0A084AMA3_STACB</name>
<organism evidence="2 3">
    <name type="scientific">Stachybotrys chartarum (strain CBS 109288 / IBT 7711)</name>
    <name type="common">Toxic black mold</name>
    <name type="synonym">Stilbospora chartarum</name>
    <dbReference type="NCBI Taxonomy" id="1280523"/>
    <lineage>
        <taxon>Eukaryota</taxon>
        <taxon>Fungi</taxon>
        <taxon>Dikarya</taxon>
        <taxon>Ascomycota</taxon>
        <taxon>Pezizomycotina</taxon>
        <taxon>Sordariomycetes</taxon>
        <taxon>Hypocreomycetidae</taxon>
        <taxon>Hypocreales</taxon>
        <taxon>Stachybotryaceae</taxon>
        <taxon>Stachybotrys</taxon>
    </lineage>
</organism>
<gene>
    <name evidence="2" type="ORF">S7711_06172</name>
</gene>
<keyword evidence="3" id="KW-1185">Reference proteome</keyword>
<sequence length="585" mass="65320">MSRSISPSESASRASFSSVRENDDGLAQTFTRSKVSSYSLLHEEVFDEIPSPNAEHDQPSFRPPMTKPHSQLHGFWYPADSFKGWKHIPIKGKLASRSCEDLHKLHMTWSSPAPPVKKAHNAYTIGKSPLEELPNEILGAIIDLLVVELPTNGLTTRNTDLMSLLLTSRTIHAATLFTLYRHITIPHSRIFRKFLKTINEYPSLGSIPRRLDFSHFNPSTIFSTASERAQTQNLTSATLLQCLELMPNLQEFLAQEYIDDDLSSQVLWKLFTGLPHLQAIDFCGCSSTAFKTAFNGIVEFPWPETLSITRLSFHKCLSLPSSVFETILPRLNRLTHLDVAGTRINDAALEAIPPSARITHLNLAKCKELSTEAVVKFITTHPAVTGSLAYLSLAAESSNHLLLGKQDVEMILPHLPQTLRSLSLKGSRMDASHVPLLQQLTQHLEELAVGRGFEMSDVHRLFYEQDGQPRAHSLRYIDISDVDAIIGSANTLLATNSAPLHVIEVHEKAYERAAKLKKSLGQVGWSAKEFGSRYWLVRMNADGTTWDNGARWWKSGAESWGMRKVPVANADVGGMYGSYMFGRRL</sequence>
<dbReference type="InterPro" id="IPR032675">
    <property type="entry name" value="LRR_dom_sf"/>
</dbReference>
<dbReference type="AlphaFoldDB" id="A0A084AMA3"/>
<dbReference type="OrthoDB" id="9994419at2759"/>
<dbReference type="EMBL" id="KL648658">
    <property type="protein sequence ID" value="KEY66432.1"/>
    <property type="molecule type" value="Genomic_DNA"/>
</dbReference>
<proteinExistence type="predicted"/>
<dbReference type="Proteomes" id="UP000028045">
    <property type="component" value="Unassembled WGS sequence"/>
</dbReference>
<feature type="region of interest" description="Disordered" evidence="1">
    <location>
        <begin position="1"/>
        <end position="23"/>
    </location>
</feature>
<reference evidence="2 3" key="1">
    <citation type="journal article" date="2014" name="BMC Genomics">
        <title>Comparative genome sequencing reveals chemotype-specific gene clusters in the toxigenic black mold Stachybotrys.</title>
        <authorList>
            <person name="Semeiks J."/>
            <person name="Borek D."/>
            <person name="Otwinowski Z."/>
            <person name="Grishin N.V."/>
        </authorList>
    </citation>
    <scope>NUCLEOTIDE SEQUENCE [LARGE SCALE GENOMIC DNA]</scope>
    <source>
        <strain evidence="3">CBS 109288 / IBT 7711</strain>
    </source>
</reference>
<dbReference type="SUPFAM" id="SSF52047">
    <property type="entry name" value="RNI-like"/>
    <property type="match status" value="1"/>
</dbReference>
<dbReference type="Gene3D" id="3.80.10.10">
    <property type="entry name" value="Ribonuclease Inhibitor"/>
    <property type="match status" value="1"/>
</dbReference>
<evidence type="ECO:0000313" key="3">
    <source>
        <dbReference type="Proteomes" id="UP000028045"/>
    </source>
</evidence>
<feature type="compositionally biased region" description="Low complexity" evidence="1">
    <location>
        <begin position="1"/>
        <end position="18"/>
    </location>
</feature>